<comment type="caution">
    <text evidence="1">The sequence shown here is derived from an EMBL/GenBank/DDBJ whole genome shotgun (WGS) entry which is preliminary data.</text>
</comment>
<accession>A0A1J4KWA7</accession>
<gene>
    <name evidence="1" type="ORF">TRFO_14033</name>
</gene>
<dbReference type="Proteomes" id="UP000179807">
    <property type="component" value="Unassembled WGS sequence"/>
</dbReference>
<organism evidence="1 2">
    <name type="scientific">Tritrichomonas foetus</name>
    <dbReference type="NCBI Taxonomy" id="1144522"/>
    <lineage>
        <taxon>Eukaryota</taxon>
        <taxon>Metamonada</taxon>
        <taxon>Parabasalia</taxon>
        <taxon>Tritrichomonadida</taxon>
        <taxon>Tritrichomonadidae</taxon>
        <taxon>Tritrichomonas</taxon>
    </lineage>
</organism>
<dbReference type="InterPro" id="IPR009772">
    <property type="entry name" value="CDC123"/>
</dbReference>
<evidence type="ECO:0000313" key="2">
    <source>
        <dbReference type="Proteomes" id="UP000179807"/>
    </source>
</evidence>
<dbReference type="AlphaFoldDB" id="A0A1J4KWA7"/>
<dbReference type="RefSeq" id="XP_068368578.1">
    <property type="nucleotide sequence ID" value="XM_068497570.1"/>
</dbReference>
<reference evidence="1" key="1">
    <citation type="submission" date="2016-10" db="EMBL/GenBank/DDBJ databases">
        <authorList>
            <person name="Benchimol M."/>
            <person name="Almeida L.G."/>
            <person name="Vasconcelos A.T."/>
            <person name="Perreira-Neves A."/>
            <person name="Rosa I.A."/>
            <person name="Tasca T."/>
            <person name="Bogo M.R."/>
            <person name="de Souza W."/>
        </authorList>
    </citation>
    <scope>NUCLEOTIDE SEQUENCE [LARGE SCALE GENOMIC DNA]</scope>
    <source>
        <strain evidence="1">K</strain>
    </source>
</reference>
<dbReference type="GeneID" id="94832274"/>
<dbReference type="EMBL" id="MLAK01000218">
    <property type="protein sequence ID" value="OHT15442.1"/>
    <property type="molecule type" value="Genomic_DNA"/>
</dbReference>
<dbReference type="OrthoDB" id="360540at2759"/>
<dbReference type="Pfam" id="PF07065">
    <property type="entry name" value="D123"/>
    <property type="match status" value="1"/>
</dbReference>
<sequence length="275" mass="32493">MMHNELVLNDENMITDIESYPLIFQYHYSPKIRKMTSEFLNTNKPDWALDDCALCQNYYSMLKSFLPQLEFIELPESLHKIIPSVYNKFEKIYFPLLRGQIENKNSPISDPNINWFNYLKDSKTLSEEENCELEKFEQKITHYFQSEHFVKLSCRSPKDSPVANRKREIGMEDWMKCTNSIEAIELLITSNRISSDLLKWKNIFLIISPWIPTDTANEFRCFVCRNCLTAVSQYSSSYLPNFKDEKDRKTVEEKITQLVNQVIDITKQIINIIPI</sequence>
<dbReference type="VEuPathDB" id="TrichDB:TRFO_14033"/>
<name>A0A1J4KWA7_9EUKA</name>
<protein>
    <submittedName>
        <fullName evidence="1">Uncharacterized protein</fullName>
    </submittedName>
</protein>
<evidence type="ECO:0000313" key="1">
    <source>
        <dbReference type="EMBL" id="OHT15442.1"/>
    </source>
</evidence>
<proteinExistence type="predicted"/>
<keyword evidence="2" id="KW-1185">Reference proteome</keyword>